<comment type="caution">
    <text evidence="5">The sequence shown here is derived from an EMBL/GenBank/DDBJ whole genome shotgun (WGS) entry which is preliminary data.</text>
</comment>
<protein>
    <submittedName>
        <fullName evidence="5">HK97 family phage prohead protease</fullName>
    </submittedName>
</protein>
<dbReference type="InterPro" id="IPR054613">
    <property type="entry name" value="Peptidase_S78_dom"/>
</dbReference>
<dbReference type="Pfam" id="PF04586">
    <property type="entry name" value="Peptidase_S78"/>
    <property type="match status" value="1"/>
</dbReference>
<dbReference type="GO" id="GO:0008233">
    <property type="term" value="F:peptidase activity"/>
    <property type="evidence" value="ECO:0007669"/>
    <property type="project" value="UniProtKB-KW"/>
</dbReference>
<keyword evidence="3" id="KW-0378">Hydrolase</keyword>
<gene>
    <name evidence="5" type="ORF">MST27_04815</name>
</gene>
<evidence type="ECO:0000259" key="4">
    <source>
        <dbReference type="Pfam" id="PF04586"/>
    </source>
</evidence>
<name>A0A9X1W115_9GAMM</name>
<dbReference type="InterPro" id="IPR006433">
    <property type="entry name" value="Prohead_protease"/>
</dbReference>
<organism evidence="5 6">
    <name type="scientific">Stutzerimonas marianensis</name>
    <dbReference type="NCBI Taxonomy" id="2929513"/>
    <lineage>
        <taxon>Bacteria</taxon>
        <taxon>Pseudomonadati</taxon>
        <taxon>Pseudomonadota</taxon>
        <taxon>Gammaproteobacteria</taxon>
        <taxon>Pseudomonadales</taxon>
        <taxon>Pseudomonadaceae</taxon>
        <taxon>Stutzerimonas</taxon>
    </lineage>
</organism>
<evidence type="ECO:0000256" key="3">
    <source>
        <dbReference type="ARBA" id="ARBA00022801"/>
    </source>
</evidence>
<keyword evidence="6" id="KW-1185">Reference proteome</keyword>
<dbReference type="GO" id="GO:0006508">
    <property type="term" value="P:proteolysis"/>
    <property type="evidence" value="ECO:0007669"/>
    <property type="project" value="UniProtKB-KW"/>
</dbReference>
<dbReference type="SUPFAM" id="SSF50789">
    <property type="entry name" value="Herpes virus serine proteinase, assemblin"/>
    <property type="match status" value="1"/>
</dbReference>
<evidence type="ECO:0000313" key="5">
    <source>
        <dbReference type="EMBL" id="MCJ0972687.1"/>
    </source>
</evidence>
<dbReference type="RefSeq" id="WP_243604871.1">
    <property type="nucleotide sequence ID" value="NZ_JALGRD010000002.1"/>
</dbReference>
<evidence type="ECO:0000313" key="6">
    <source>
        <dbReference type="Proteomes" id="UP001139682"/>
    </source>
</evidence>
<dbReference type="Proteomes" id="UP001139682">
    <property type="component" value="Unassembled WGS sequence"/>
</dbReference>
<dbReference type="AlphaFoldDB" id="A0A9X1W115"/>
<accession>A0A9X1W115</accession>
<keyword evidence="2 5" id="KW-0645">Protease</keyword>
<proteinExistence type="predicted"/>
<keyword evidence="1" id="KW-1188">Viral release from host cell</keyword>
<dbReference type="EMBL" id="JALGRD010000002">
    <property type="protein sequence ID" value="MCJ0972687.1"/>
    <property type="molecule type" value="Genomic_DNA"/>
</dbReference>
<feature type="domain" description="Prohead serine protease" evidence="4">
    <location>
        <begin position="10"/>
        <end position="160"/>
    </location>
</feature>
<reference evidence="5" key="1">
    <citation type="submission" date="2022-03" db="EMBL/GenBank/DDBJ databases">
        <title>Pseudomonas marianensis sp. nov., a marine bacterium isolated from deep-sea sediments of the Mariana Trench.</title>
        <authorList>
            <person name="Wei Y."/>
        </authorList>
    </citation>
    <scope>NUCLEOTIDE SEQUENCE</scope>
    <source>
        <strain evidence="5">PS1</strain>
    </source>
</reference>
<evidence type="ECO:0000256" key="1">
    <source>
        <dbReference type="ARBA" id="ARBA00022612"/>
    </source>
</evidence>
<dbReference type="NCBIfam" id="TIGR01543">
    <property type="entry name" value="proheadase_HK97"/>
    <property type="match status" value="1"/>
</dbReference>
<sequence length="220" mass="23831">MNHKTLDVSFEIKAVSDDGLFSGYGSVFGNVDGGGDIVHRGAFAKSIQEWEGRKRMPPVLWNHDRNEPIGVYTAIREDEKGLYVEGRLLVNEVQRAREIHALMKAGALDGMSIGYGVRGADRDKSTGVRNLKELRLFEVSIVTFPMNEAATIDAVKSALEDGSLPTLPEFEKFLREAGFSKTQATAIASGGLAKLLRSESGDTEASKTLSDALAILTKSA</sequence>
<evidence type="ECO:0000256" key="2">
    <source>
        <dbReference type="ARBA" id="ARBA00022670"/>
    </source>
</evidence>